<evidence type="ECO:0000313" key="2">
    <source>
        <dbReference type="Proteomes" id="UP000019132"/>
    </source>
</evidence>
<accession>K3WAT2</accession>
<dbReference type="Proteomes" id="UP000019132">
    <property type="component" value="Unassembled WGS sequence"/>
</dbReference>
<dbReference type="EnsemblProtists" id="PYU1_T002073">
    <property type="protein sequence ID" value="PYU1_T002073"/>
    <property type="gene ID" value="PYU1_G002071"/>
</dbReference>
<evidence type="ECO:0000313" key="1">
    <source>
        <dbReference type="EnsemblProtists" id="PYU1_T002073"/>
    </source>
</evidence>
<dbReference type="InParanoid" id="K3WAT2"/>
<reference evidence="1" key="3">
    <citation type="submission" date="2015-02" db="UniProtKB">
        <authorList>
            <consortium name="EnsemblProtists"/>
        </authorList>
    </citation>
    <scope>IDENTIFICATION</scope>
    <source>
        <strain evidence="1">DAOM BR144</strain>
    </source>
</reference>
<protein>
    <submittedName>
        <fullName evidence="1">Uncharacterized protein</fullName>
    </submittedName>
</protein>
<name>K3WAT2_GLOUD</name>
<organism evidence="1 2">
    <name type="scientific">Globisporangium ultimum (strain ATCC 200006 / CBS 805.95 / DAOM BR144)</name>
    <name type="common">Pythium ultimum</name>
    <dbReference type="NCBI Taxonomy" id="431595"/>
    <lineage>
        <taxon>Eukaryota</taxon>
        <taxon>Sar</taxon>
        <taxon>Stramenopiles</taxon>
        <taxon>Oomycota</taxon>
        <taxon>Peronosporomycetes</taxon>
        <taxon>Pythiales</taxon>
        <taxon>Pythiaceae</taxon>
        <taxon>Globisporangium</taxon>
    </lineage>
</organism>
<reference evidence="2" key="1">
    <citation type="journal article" date="2010" name="Genome Biol.">
        <title>Genome sequence of the necrotrophic plant pathogen Pythium ultimum reveals original pathogenicity mechanisms and effector repertoire.</title>
        <authorList>
            <person name="Levesque C.A."/>
            <person name="Brouwer H."/>
            <person name="Cano L."/>
            <person name="Hamilton J.P."/>
            <person name="Holt C."/>
            <person name="Huitema E."/>
            <person name="Raffaele S."/>
            <person name="Robideau G.P."/>
            <person name="Thines M."/>
            <person name="Win J."/>
            <person name="Zerillo M.M."/>
            <person name="Beakes G.W."/>
            <person name="Boore J.L."/>
            <person name="Busam D."/>
            <person name="Dumas B."/>
            <person name="Ferriera S."/>
            <person name="Fuerstenberg S.I."/>
            <person name="Gachon C.M."/>
            <person name="Gaulin E."/>
            <person name="Govers F."/>
            <person name="Grenville-Briggs L."/>
            <person name="Horner N."/>
            <person name="Hostetler J."/>
            <person name="Jiang R.H."/>
            <person name="Johnson J."/>
            <person name="Krajaejun T."/>
            <person name="Lin H."/>
            <person name="Meijer H.J."/>
            <person name="Moore B."/>
            <person name="Morris P."/>
            <person name="Phuntmart V."/>
            <person name="Puiu D."/>
            <person name="Shetty J."/>
            <person name="Stajich J.E."/>
            <person name="Tripathy S."/>
            <person name="Wawra S."/>
            <person name="van West P."/>
            <person name="Whitty B.R."/>
            <person name="Coutinho P.M."/>
            <person name="Henrissat B."/>
            <person name="Martin F."/>
            <person name="Thomas P.D."/>
            <person name="Tyler B.M."/>
            <person name="De Vries R.P."/>
            <person name="Kamoun S."/>
            <person name="Yandell M."/>
            <person name="Tisserat N."/>
            <person name="Buell C.R."/>
        </authorList>
    </citation>
    <scope>NUCLEOTIDE SEQUENCE</scope>
    <source>
        <strain evidence="2">DAOM:BR144</strain>
    </source>
</reference>
<keyword evidence="2" id="KW-1185">Reference proteome</keyword>
<dbReference type="EMBL" id="GL376634">
    <property type="status" value="NOT_ANNOTATED_CDS"/>
    <property type="molecule type" value="Genomic_DNA"/>
</dbReference>
<reference evidence="2" key="2">
    <citation type="submission" date="2010-04" db="EMBL/GenBank/DDBJ databases">
        <authorList>
            <person name="Buell R."/>
            <person name="Hamilton J."/>
            <person name="Hostetler J."/>
        </authorList>
    </citation>
    <scope>NUCLEOTIDE SEQUENCE [LARGE SCALE GENOMIC DNA]</scope>
    <source>
        <strain evidence="2">DAOM:BR144</strain>
    </source>
</reference>
<dbReference type="STRING" id="431595.K3WAT2"/>
<dbReference type="AlphaFoldDB" id="K3WAT2"/>
<dbReference type="VEuPathDB" id="FungiDB:PYU1_G002071"/>
<proteinExistence type="predicted"/>
<dbReference type="eggNOG" id="ENOG502RWRH">
    <property type="taxonomic scope" value="Eukaryota"/>
</dbReference>
<sequence length="65" mass="7844">MEEMDSSSSSSFIHTMSEEIFWTRMLTMHRAWEERLLETEQRLETKLNNLSKTLIRMEGMMELDD</sequence>
<dbReference type="HOGENOM" id="CLU_2854595_0_0_1"/>